<name>A0AAV2HMC1_LYMST</name>
<comment type="caution">
    <text evidence="3">The sequence shown here is derived from an EMBL/GenBank/DDBJ whole genome shotgun (WGS) entry which is preliminary data.</text>
</comment>
<feature type="transmembrane region" description="Helical" evidence="1">
    <location>
        <begin position="750"/>
        <end position="771"/>
    </location>
</feature>
<dbReference type="InterPro" id="IPR002656">
    <property type="entry name" value="Acyl_transf_3_dom"/>
</dbReference>
<dbReference type="EMBL" id="CAXITT010000178">
    <property type="protein sequence ID" value="CAL1534643.1"/>
    <property type="molecule type" value="Genomic_DNA"/>
</dbReference>
<feature type="domain" description="Nose resistant-to-fluoxetine protein N-terminal" evidence="2">
    <location>
        <begin position="146"/>
        <end position="276"/>
    </location>
</feature>
<feature type="transmembrane region" description="Helical" evidence="1">
    <location>
        <begin position="613"/>
        <end position="634"/>
    </location>
</feature>
<dbReference type="PANTHER" id="PTHR11161">
    <property type="entry name" value="O-ACYLTRANSFERASE"/>
    <property type="match status" value="1"/>
</dbReference>
<feature type="transmembrane region" description="Helical" evidence="1">
    <location>
        <begin position="286"/>
        <end position="311"/>
    </location>
</feature>
<feature type="transmembrane region" description="Helical" evidence="1">
    <location>
        <begin position="822"/>
        <end position="844"/>
    </location>
</feature>
<dbReference type="InterPro" id="IPR006621">
    <property type="entry name" value="Nose-resist-to-fluoxetine_N"/>
</dbReference>
<gene>
    <name evidence="3" type="ORF">GSLYS_00008603001</name>
</gene>
<feature type="transmembrane region" description="Helical" evidence="1">
    <location>
        <begin position="683"/>
        <end position="701"/>
    </location>
</feature>
<keyword evidence="1" id="KW-0812">Transmembrane</keyword>
<dbReference type="PANTHER" id="PTHR11161:SF0">
    <property type="entry name" value="O-ACYLTRANSFERASE LIKE PROTEIN"/>
    <property type="match status" value="1"/>
</dbReference>
<dbReference type="SMART" id="SM00703">
    <property type="entry name" value="NRF"/>
    <property type="match status" value="1"/>
</dbReference>
<dbReference type="InterPro" id="IPR052728">
    <property type="entry name" value="O2_lipid_transport_reg"/>
</dbReference>
<dbReference type="Proteomes" id="UP001497497">
    <property type="component" value="Unassembled WGS sequence"/>
</dbReference>
<dbReference type="GO" id="GO:0016747">
    <property type="term" value="F:acyltransferase activity, transferring groups other than amino-acyl groups"/>
    <property type="evidence" value="ECO:0007669"/>
    <property type="project" value="InterPro"/>
</dbReference>
<dbReference type="AlphaFoldDB" id="A0AAV2HMC1"/>
<evidence type="ECO:0000256" key="1">
    <source>
        <dbReference type="SAM" id="Phobius"/>
    </source>
</evidence>
<feature type="transmembrane region" description="Helical" evidence="1">
    <location>
        <begin position="783"/>
        <end position="802"/>
    </location>
</feature>
<evidence type="ECO:0000313" key="4">
    <source>
        <dbReference type="Proteomes" id="UP001497497"/>
    </source>
</evidence>
<feature type="transmembrane region" description="Helical" evidence="1">
    <location>
        <begin position="569"/>
        <end position="593"/>
    </location>
</feature>
<evidence type="ECO:0000313" key="3">
    <source>
        <dbReference type="EMBL" id="CAL1534643.1"/>
    </source>
</evidence>
<keyword evidence="1" id="KW-0472">Membrane</keyword>
<keyword evidence="4" id="KW-1185">Reference proteome</keyword>
<accession>A0AAV2HMC1</accession>
<evidence type="ECO:0000259" key="2">
    <source>
        <dbReference type="SMART" id="SM00703"/>
    </source>
</evidence>
<feature type="transmembrane region" description="Helical" evidence="1">
    <location>
        <begin position="708"/>
        <end position="730"/>
    </location>
</feature>
<keyword evidence="1" id="KW-1133">Transmembrane helix</keyword>
<proteinExistence type="predicted"/>
<dbReference type="Pfam" id="PF01757">
    <property type="entry name" value="Acyl_transf_3"/>
    <property type="match status" value="1"/>
</dbReference>
<sequence>MSSLSTSVPDDLWRAAHSGLKLPSSGSLLICEMLALTWWTLVALWMGKYVTRAASNGLSAHETGQKVSLFLSNLQKLDPEYLLTSLSHGRAFGVEARDRWTSRNNGRLSMLDEARGLTSGFDDVMHMPELPNRSAEYLTDWTTNVSTGCVHDILVLVSGMASKEYWALQLLDSWGKPGPSLLEGRLNLAGNYRQCHGVRWPSSGNGSKGNYCVMRLSVNKWLDHMLNVFAKTSLVQLGSCWPDSCSEFDIGQLLQYVLKILNLTSNFNSAAADCRTDHREITTATIASIVIASIIGGLLLFGTIFDLIFVFRRHQVRDTPHETTITDGGSMGFPNQICRIDDANMDQNGVNHTYQTDQESSDQINEPNLTSSWADHVISGVSRASLLNQAGCHQVSTDNLTTCWTDQESNEETNQTISLIETVDCHQVTKDRDQVTSCADQETLSQDAQTNDLDQTTYSLDQETYSQDKMTKTNPVDVSQPLVETKAAQEEQISHGFLVDLLLTFSVYTNSFKLLKSSQPPGSLTAVNGIRFISMSWIILGHMYSYGVEQFANTLTVFPLLLHRWTSDVIANSFVSVDTFFTISGFLVAYVTFKDVLKNGWRINWALFYVHRYWRLTPPYILTLTFVLGFQRFLGSGPLWETVQPWDKTDCEKNWWTNLLYLNNLINVQHECFGHAWYLANDMQFYLVAPLMIIPFHIHALSGVGSCLMFLLVHWLTTAILSVLNDWPAVMVGLDTHIQEVSPHWLKHYYIVPWCRIGPYIIGILAGYYMAVSNGKMNLRKSLTIVGWLVAIATGVVIVFGLRGDIGGDNPCSLAVAAFYNSMARTAWGVCIAWVIVTCGSGWGGPVNTILSWSPFVPLGRLTYMAYLIHPCLTRVYFGNHDVPYLLNDTNLVISYLGILVFTYLTAFFLSLALESPMIGLEKVILAKLKCDP</sequence>
<reference evidence="3 4" key="1">
    <citation type="submission" date="2024-04" db="EMBL/GenBank/DDBJ databases">
        <authorList>
            <consortium name="Genoscope - CEA"/>
            <person name="William W."/>
        </authorList>
    </citation>
    <scope>NUCLEOTIDE SEQUENCE [LARGE SCALE GENOMIC DNA]</scope>
</reference>
<feature type="transmembrane region" description="Helical" evidence="1">
    <location>
        <begin position="893"/>
        <end position="914"/>
    </location>
</feature>
<feature type="transmembrane region" description="Helical" evidence="1">
    <location>
        <begin position="856"/>
        <end position="878"/>
    </location>
</feature>
<organism evidence="3 4">
    <name type="scientific">Lymnaea stagnalis</name>
    <name type="common">Great pond snail</name>
    <name type="synonym">Helix stagnalis</name>
    <dbReference type="NCBI Taxonomy" id="6523"/>
    <lineage>
        <taxon>Eukaryota</taxon>
        <taxon>Metazoa</taxon>
        <taxon>Spiralia</taxon>
        <taxon>Lophotrochozoa</taxon>
        <taxon>Mollusca</taxon>
        <taxon>Gastropoda</taxon>
        <taxon>Heterobranchia</taxon>
        <taxon>Euthyneura</taxon>
        <taxon>Panpulmonata</taxon>
        <taxon>Hygrophila</taxon>
        <taxon>Lymnaeoidea</taxon>
        <taxon>Lymnaeidae</taxon>
        <taxon>Lymnaea</taxon>
    </lineage>
</organism>
<protein>
    <recommendedName>
        <fullName evidence="2">Nose resistant-to-fluoxetine protein N-terminal domain-containing protein</fullName>
    </recommendedName>
</protein>
<dbReference type="Pfam" id="PF20146">
    <property type="entry name" value="NRF"/>
    <property type="match status" value="1"/>
</dbReference>